<dbReference type="EMBL" id="JACAZI010000008">
    <property type="protein sequence ID" value="KAF7354483.1"/>
    <property type="molecule type" value="Genomic_DNA"/>
</dbReference>
<dbReference type="InterPro" id="IPR016024">
    <property type="entry name" value="ARM-type_fold"/>
</dbReference>
<feature type="region of interest" description="Disordered" evidence="3">
    <location>
        <begin position="120"/>
        <end position="140"/>
    </location>
</feature>
<dbReference type="GO" id="GO:0010608">
    <property type="term" value="P:post-transcriptional regulation of gene expression"/>
    <property type="evidence" value="ECO:0007669"/>
    <property type="project" value="TreeGrafter"/>
</dbReference>
<organism evidence="5 6">
    <name type="scientific">Mycena venus</name>
    <dbReference type="NCBI Taxonomy" id="2733690"/>
    <lineage>
        <taxon>Eukaryota</taxon>
        <taxon>Fungi</taxon>
        <taxon>Dikarya</taxon>
        <taxon>Basidiomycota</taxon>
        <taxon>Agaricomycotina</taxon>
        <taxon>Agaricomycetes</taxon>
        <taxon>Agaricomycetidae</taxon>
        <taxon>Agaricales</taxon>
        <taxon>Marasmiineae</taxon>
        <taxon>Mycenaceae</taxon>
        <taxon>Mycena</taxon>
    </lineage>
</organism>
<feature type="region of interest" description="Disordered" evidence="3">
    <location>
        <begin position="165"/>
        <end position="198"/>
    </location>
</feature>
<evidence type="ECO:0000256" key="2">
    <source>
        <dbReference type="PROSITE-ProRule" id="PRU00317"/>
    </source>
</evidence>
<proteinExistence type="predicted"/>
<dbReference type="InterPro" id="IPR001313">
    <property type="entry name" value="Pumilio_RNA-bd_rpt"/>
</dbReference>
<dbReference type="OrthoDB" id="668540at2759"/>
<dbReference type="Proteomes" id="UP000620124">
    <property type="component" value="Unassembled WGS sequence"/>
</dbReference>
<dbReference type="SUPFAM" id="SSF48371">
    <property type="entry name" value="ARM repeat"/>
    <property type="match status" value="1"/>
</dbReference>
<dbReference type="GO" id="GO:0005737">
    <property type="term" value="C:cytoplasm"/>
    <property type="evidence" value="ECO:0007669"/>
    <property type="project" value="TreeGrafter"/>
</dbReference>
<protein>
    <submittedName>
        <fullName evidence="5">ARM repeat-containing protein</fullName>
    </submittedName>
</protein>
<gene>
    <name evidence="5" type="ORF">MVEN_01137500</name>
</gene>
<keyword evidence="6" id="KW-1185">Reference proteome</keyword>
<feature type="repeat" description="Pumilio" evidence="2">
    <location>
        <begin position="849"/>
        <end position="888"/>
    </location>
</feature>
<dbReference type="InterPro" id="IPR033133">
    <property type="entry name" value="PUM-HD"/>
</dbReference>
<keyword evidence="1" id="KW-0677">Repeat</keyword>
<feature type="region of interest" description="Disordered" evidence="3">
    <location>
        <begin position="323"/>
        <end position="370"/>
    </location>
</feature>
<dbReference type="Gene3D" id="1.25.10.10">
    <property type="entry name" value="Leucine-rich Repeat Variant"/>
    <property type="match status" value="1"/>
</dbReference>
<feature type="region of interest" description="Disordered" evidence="3">
    <location>
        <begin position="391"/>
        <end position="440"/>
    </location>
</feature>
<evidence type="ECO:0000313" key="5">
    <source>
        <dbReference type="EMBL" id="KAF7354483.1"/>
    </source>
</evidence>
<feature type="compositionally biased region" description="Low complexity" evidence="3">
    <location>
        <begin position="557"/>
        <end position="579"/>
    </location>
</feature>
<sequence>MQQPHPHGLFSALCDYSYDDEYKDKPPPPPAASRTALVDMGGTPTAIAPPIADQADRDSTGDDNLDLGATAAIKRRGVGVAARASAAPASAPAPVCATTHEDVFGSLRVGELGVGVVGDGRKRASKSRSGSGSGDVSPDFSGLNLADNHIKQLLRSLNLNTPEAGPILTAPSKPASRSPPESVSLRSGGSVQSTGKERTKLASLVLPVDVSFASSNSTSASYANHLSTSASDSVSSNPSYLSASPKCIREPQHLLLCLLVIRKRARGQFDPPPSSHSPIRTPTSPSPPRIPTLLLLLVAAFVQAHYHSPHGLGNMSPHGLGFSSHPLKNSPHDDAHPLFRTHVHGSDSRSPTHSLQPPLDSPTHGLHSPGVHLGRFYKECGYGQGAAMAGNDSPPSYGDGHGNNAHARFFPLPPTSSPPSQAYQPPSLSSLNALGAGPPAHTHTPASFVHSYNACFHHGCGLDTSTSGLAGIGADGAGLGLGLQYRVSAAAEGGSGGVGAGWGGGGGASANLSGSALFGGSVWGVCVGGAAGGEAGGDEDTAGSGAGELRGSFVYQQQAQQQVQAQQQDQAQPAQHTQQDTPELKLAALAGSKGWGLPQWRRRWIDEDGGASADIGDGHGHGHGHCWREGGEGQGRAASAVGNEPINFFSLLHPASSPPYAAFITRIVKSADHQASIFIQQKLKVAGPEERARIVDAICARGAEMMMHRFGNWAVQRCLEAATVPEERRKIVACMHGRVVDLATNCYGCHVVQKALDCEEEIRLLIVSELLRDDPATTLVNKHASHVWSKIMELCWTPPAPPIFSYINKSLKGKWAALACHETGSLVVQARIHAFENLEESAKNGIVDELLGQGAAVFSEVVKNQWGSYCIQHILEHGSKKHRQMTLEHLLTGLLEFATNQQGIKSVVKAIKEGGKETLQRVVQRLCEPVKSARRAMIVDLALSLTGSQLITSILPSADNIQRAALYDCIRGHIVTLRGCKTGSKIIWLFDRMRSY</sequence>
<comment type="caution">
    <text evidence="5">The sequence shown here is derived from an EMBL/GenBank/DDBJ whole genome shotgun (WGS) entry which is preliminary data.</text>
</comment>
<dbReference type="GO" id="GO:0003730">
    <property type="term" value="F:mRNA 3'-UTR binding"/>
    <property type="evidence" value="ECO:0007669"/>
    <property type="project" value="TreeGrafter"/>
</dbReference>
<evidence type="ECO:0000259" key="4">
    <source>
        <dbReference type="PROSITE" id="PS50303"/>
    </source>
</evidence>
<dbReference type="PROSITE" id="PS50302">
    <property type="entry name" value="PUM"/>
    <property type="match status" value="2"/>
</dbReference>
<feature type="region of interest" description="Disordered" evidence="3">
    <location>
        <begin position="557"/>
        <end position="580"/>
    </location>
</feature>
<evidence type="ECO:0000256" key="1">
    <source>
        <dbReference type="ARBA" id="ARBA00022737"/>
    </source>
</evidence>
<evidence type="ECO:0000313" key="6">
    <source>
        <dbReference type="Proteomes" id="UP000620124"/>
    </source>
</evidence>
<feature type="compositionally biased region" description="Low complexity" evidence="3">
    <location>
        <begin position="418"/>
        <end position="431"/>
    </location>
</feature>
<name>A0A8H6Y5B8_9AGAR</name>
<dbReference type="Pfam" id="PF00806">
    <property type="entry name" value="PUF"/>
    <property type="match status" value="5"/>
</dbReference>
<feature type="domain" description="PUM-HD" evidence="4">
    <location>
        <begin position="637"/>
        <end position="994"/>
    </location>
</feature>
<dbReference type="PROSITE" id="PS50303">
    <property type="entry name" value="PUM_HD"/>
    <property type="match status" value="1"/>
</dbReference>
<feature type="compositionally biased region" description="Polar residues" evidence="3">
    <location>
        <begin position="179"/>
        <end position="194"/>
    </location>
</feature>
<accession>A0A8H6Y5B8</accession>
<dbReference type="PANTHER" id="PTHR12537:SF48">
    <property type="entry name" value="MEIOTIC COILED-COIL PROTEIN 2"/>
    <property type="match status" value="1"/>
</dbReference>
<feature type="region of interest" description="Disordered" evidence="3">
    <location>
        <begin position="19"/>
        <end position="67"/>
    </location>
</feature>
<dbReference type="PANTHER" id="PTHR12537">
    <property type="entry name" value="RNA BINDING PROTEIN PUMILIO-RELATED"/>
    <property type="match status" value="1"/>
</dbReference>
<reference evidence="5" key="1">
    <citation type="submission" date="2020-05" db="EMBL/GenBank/DDBJ databases">
        <title>Mycena genomes resolve the evolution of fungal bioluminescence.</title>
        <authorList>
            <person name="Tsai I.J."/>
        </authorList>
    </citation>
    <scope>NUCLEOTIDE SEQUENCE</scope>
    <source>
        <strain evidence="5">CCC161011</strain>
    </source>
</reference>
<feature type="repeat" description="Pumilio" evidence="2">
    <location>
        <begin position="730"/>
        <end position="772"/>
    </location>
</feature>
<dbReference type="AlphaFoldDB" id="A0A8H6Y5B8"/>
<feature type="compositionally biased region" description="Low complexity" evidence="3">
    <location>
        <begin position="127"/>
        <end position="140"/>
    </location>
</feature>
<dbReference type="SMART" id="SM00025">
    <property type="entry name" value="Pumilio"/>
    <property type="match status" value="7"/>
</dbReference>
<evidence type="ECO:0000256" key="3">
    <source>
        <dbReference type="SAM" id="MobiDB-lite"/>
    </source>
</evidence>
<dbReference type="InterPro" id="IPR011989">
    <property type="entry name" value="ARM-like"/>
</dbReference>